<evidence type="ECO:0000259" key="13">
    <source>
        <dbReference type="PROSITE" id="PS50885"/>
    </source>
</evidence>
<comment type="caution">
    <text evidence="14">The sequence shown here is derived from an EMBL/GenBank/DDBJ whole genome shotgun (WGS) entry which is preliminary data.</text>
</comment>
<evidence type="ECO:0000259" key="12">
    <source>
        <dbReference type="PROSITE" id="PS50109"/>
    </source>
</evidence>
<dbReference type="Proteomes" id="UP000640052">
    <property type="component" value="Unassembled WGS sequence"/>
</dbReference>
<feature type="domain" description="Histidine kinase" evidence="12">
    <location>
        <begin position="243"/>
        <end position="447"/>
    </location>
</feature>
<accession>A0A919QGR4</accession>
<dbReference type="InterPro" id="IPR036890">
    <property type="entry name" value="HATPase_C_sf"/>
</dbReference>
<dbReference type="SUPFAM" id="SSF55874">
    <property type="entry name" value="ATPase domain of HSP90 chaperone/DNA topoisomerase II/histidine kinase"/>
    <property type="match status" value="1"/>
</dbReference>
<dbReference type="CDD" id="cd06225">
    <property type="entry name" value="HAMP"/>
    <property type="match status" value="1"/>
</dbReference>
<dbReference type="Pfam" id="PF00672">
    <property type="entry name" value="HAMP"/>
    <property type="match status" value="1"/>
</dbReference>
<organism evidence="14 15">
    <name type="scientific">Acrocarpospora phusangensis</name>
    <dbReference type="NCBI Taxonomy" id="1070424"/>
    <lineage>
        <taxon>Bacteria</taxon>
        <taxon>Bacillati</taxon>
        <taxon>Actinomycetota</taxon>
        <taxon>Actinomycetes</taxon>
        <taxon>Streptosporangiales</taxon>
        <taxon>Streptosporangiaceae</taxon>
        <taxon>Acrocarpospora</taxon>
    </lineage>
</organism>
<evidence type="ECO:0000256" key="8">
    <source>
        <dbReference type="ARBA" id="ARBA00022989"/>
    </source>
</evidence>
<dbReference type="Gene3D" id="3.30.565.10">
    <property type="entry name" value="Histidine kinase-like ATPase, C-terminal domain"/>
    <property type="match status" value="1"/>
</dbReference>
<dbReference type="CDD" id="cd00075">
    <property type="entry name" value="HATPase"/>
    <property type="match status" value="1"/>
</dbReference>
<evidence type="ECO:0000256" key="6">
    <source>
        <dbReference type="ARBA" id="ARBA00022692"/>
    </source>
</evidence>
<keyword evidence="4" id="KW-0597">Phosphoprotein</keyword>
<dbReference type="InterPro" id="IPR004358">
    <property type="entry name" value="Sig_transdc_His_kin-like_C"/>
</dbReference>
<dbReference type="SUPFAM" id="SSF158472">
    <property type="entry name" value="HAMP domain-like"/>
    <property type="match status" value="1"/>
</dbReference>
<dbReference type="EC" id="2.7.13.3" evidence="3"/>
<dbReference type="InterPro" id="IPR003594">
    <property type="entry name" value="HATPase_dom"/>
</dbReference>
<dbReference type="PROSITE" id="PS50885">
    <property type="entry name" value="HAMP"/>
    <property type="match status" value="1"/>
</dbReference>
<dbReference type="AlphaFoldDB" id="A0A919QGR4"/>
<evidence type="ECO:0000256" key="2">
    <source>
        <dbReference type="ARBA" id="ARBA00004236"/>
    </source>
</evidence>
<proteinExistence type="predicted"/>
<dbReference type="PROSITE" id="PS50109">
    <property type="entry name" value="HIS_KIN"/>
    <property type="match status" value="1"/>
</dbReference>
<dbReference type="Pfam" id="PF02518">
    <property type="entry name" value="HATPase_c"/>
    <property type="match status" value="1"/>
</dbReference>
<name>A0A919QGR4_9ACTN</name>
<dbReference type="Gene3D" id="1.10.287.130">
    <property type="match status" value="1"/>
</dbReference>
<dbReference type="SMART" id="SM00387">
    <property type="entry name" value="HATPase_c"/>
    <property type="match status" value="1"/>
</dbReference>
<keyword evidence="9" id="KW-0902">Two-component regulatory system</keyword>
<dbReference type="PRINTS" id="PR00344">
    <property type="entry name" value="BCTRLSENSOR"/>
</dbReference>
<evidence type="ECO:0000313" key="15">
    <source>
        <dbReference type="Proteomes" id="UP000640052"/>
    </source>
</evidence>
<evidence type="ECO:0000256" key="3">
    <source>
        <dbReference type="ARBA" id="ARBA00012438"/>
    </source>
</evidence>
<dbReference type="GO" id="GO:0005886">
    <property type="term" value="C:plasma membrane"/>
    <property type="evidence" value="ECO:0007669"/>
    <property type="project" value="UniProtKB-SubCell"/>
</dbReference>
<dbReference type="PANTHER" id="PTHR45436:SF5">
    <property type="entry name" value="SENSOR HISTIDINE KINASE TRCS"/>
    <property type="match status" value="1"/>
</dbReference>
<sequence length="454" mass="49186">MSLPWLRARSIRGRLTLGAMAVAAMVLIPVGVGADVTIRKAVADNIWEDARDVASQVATRIRDGQVIINPIPPHDGIDLIQVVAPGGRILATSNAARDLPALSPVWPDPETRIRELVSCPVPRSPCMHVTVIRASPAPDSPVVYAGKQTPAVVRSRVLATAIIIQLALLIAFIGWVAWRIAGRAMRPVEDIRTELAELTERNLSRRVPEPAGDDEIARLARTANRALDRIQRAVQQQRQFAADASHELRTPIAGIRAQLESGRLHPDDMPDAIEAALRDTDRLEAIVTDLLFLARVGSSEAAAREEVDLANLVAAHVANRASRVPAKLDLHPDIRVEAVYAQLARAVDELLSNADRHAATQVSVDVRRIGDEAELVVRNDGQPIASVDQERIFERFTRLDTARSRGKGGTGLGLAIAREVVDAHGGTVKVESEPHGVRFVMRLPLAGAPRPGCR</sequence>
<dbReference type="CDD" id="cd00082">
    <property type="entry name" value="HisKA"/>
    <property type="match status" value="1"/>
</dbReference>
<evidence type="ECO:0000256" key="11">
    <source>
        <dbReference type="SAM" id="Phobius"/>
    </source>
</evidence>
<dbReference type="SMART" id="SM00388">
    <property type="entry name" value="HisKA"/>
    <property type="match status" value="1"/>
</dbReference>
<evidence type="ECO:0000256" key="4">
    <source>
        <dbReference type="ARBA" id="ARBA00022553"/>
    </source>
</evidence>
<dbReference type="PANTHER" id="PTHR45436">
    <property type="entry name" value="SENSOR HISTIDINE KINASE YKOH"/>
    <property type="match status" value="1"/>
</dbReference>
<comment type="subcellular location">
    <subcellularLocation>
        <location evidence="2">Cell membrane</location>
    </subcellularLocation>
</comment>
<keyword evidence="15" id="KW-1185">Reference proteome</keyword>
<keyword evidence="6 11" id="KW-0812">Transmembrane</keyword>
<feature type="domain" description="HAMP" evidence="13">
    <location>
        <begin position="182"/>
        <end position="235"/>
    </location>
</feature>
<dbReference type="InterPro" id="IPR003661">
    <property type="entry name" value="HisK_dim/P_dom"/>
</dbReference>
<evidence type="ECO:0000256" key="5">
    <source>
        <dbReference type="ARBA" id="ARBA00022679"/>
    </source>
</evidence>
<dbReference type="EMBL" id="BOOA01000058">
    <property type="protein sequence ID" value="GIH27591.1"/>
    <property type="molecule type" value="Genomic_DNA"/>
</dbReference>
<reference evidence="14" key="1">
    <citation type="submission" date="2021-01" db="EMBL/GenBank/DDBJ databases">
        <title>Whole genome shotgun sequence of Acrocarpospora phusangensis NBRC 108782.</title>
        <authorList>
            <person name="Komaki H."/>
            <person name="Tamura T."/>
        </authorList>
    </citation>
    <scope>NUCLEOTIDE SEQUENCE</scope>
    <source>
        <strain evidence="14">NBRC 108782</strain>
    </source>
</reference>
<evidence type="ECO:0000256" key="1">
    <source>
        <dbReference type="ARBA" id="ARBA00000085"/>
    </source>
</evidence>
<dbReference type="Pfam" id="PF00512">
    <property type="entry name" value="HisKA"/>
    <property type="match status" value="1"/>
</dbReference>
<keyword evidence="7 14" id="KW-0418">Kinase</keyword>
<gene>
    <name evidence="14" type="ORF">Aph01nite_59010</name>
</gene>
<dbReference type="SUPFAM" id="SSF47384">
    <property type="entry name" value="Homodimeric domain of signal transducing histidine kinase"/>
    <property type="match status" value="1"/>
</dbReference>
<feature type="transmembrane region" description="Helical" evidence="11">
    <location>
        <begin position="157"/>
        <end position="178"/>
    </location>
</feature>
<protein>
    <recommendedName>
        <fullName evidence="3">histidine kinase</fullName>
        <ecNumber evidence="3">2.7.13.3</ecNumber>
    </recommendedName>
</protein>
<dbReference type="InterPro" id="IPR003660">
    <property type="entry name" value="HAMP_dom"/>
</dbReference>
<evidence type="ECO:0000256" key="10">
    <source>
        <dbReference type="ARBA" id="ARBA00023136"/>
    </source>
</evidence>
<dbReference type="InterPro" id="IPR050428">
    <property type="entry name" value="TCS_sensor_his_kinase"/>
</dbReference>
<dbReference type="InterPro" id="IPR005467">
    <property type="entry name" value="His_kinase_dom"/>
</dbReference>
<dbReference type="InterPro" id="IPR036097">
    <property type="entry name" value="HisK_dim/P_sf"/>
</dbReference>
<dbReference type="SMART" id="SM00304">
    <property type="entry name" value="HAMP"/>
    <property type="match status" value="1"/>
</dbReference>
<keyword evidence="10 11" id="KW-0472">Membrane</keyword>
<evidence type="ECO:0000256" key="7">
    <source>
        <dbReference type="ARBA" id="ARBA00022777"/>
    </source>
</evidence>
<evidence type="ECO:0000256" key="9">
    <source>
        <dbReference type="ARBA" id="ARBA00023012"/>
    </source>
</evidence>
<keyword evidence="8 11" id="KW-1133">Transmembrane helix</keyword>
<keyword evidence="5" id="KW-0808">Transferase</keyword>
<comment type="catalytic activity">
    <reaction evidence="1">
        <text>ATP + protein L-histidine = ADP + protein N-phospho-L-histidine.</text>
        <dbReference type="EC" id="2.7.13.3"/>
    </reaction>
</comment>
<dbReference type="GO" id="GO:0000155">
    <property type="term" value="F:phosphorelay sensor kinase activity"/>
    <property type="evidence" value="ECO:0007669"/>
    <property type="project" value="InterPro"/>
</dbReference>
<evidence type="ECO:0000313" key="14">
    <source>
        <dbReference type="EMBL" id="GIH27591.1"/>
    </source>
</evidence>